<dbReference type="InterPro" id="IPR029025">
    <property type="entry name" value="T3SS_substrate_exporter_C"/>
</dbReference>
<evidence type="ECO:0000313" key="1">
    <source>
        <dbReference type="EMBL" id="QTX31682.1"/>
    </source>
</evidence>
<reference evidence="2" key="1">
    <citation type="submission" date="2021-04" db="EMBL/GenBank/DDBJ databases">
        <title>A novel Synergistetes isolate from a pyrite-forming mixed culture.</title>
        <authorList>
            <person name="Bunk B."/>
            <person name="Sproer C."/>
            <person name="Spring S."/>
            <person name="Pester M."/>
        </authorList>
    </citation>
    <scope>NUCLEOTIDE SEQUENCE [LARGE SCALE GENOMIC DNA]</scope>
    <source>
        <strain evidence="2">J.5.4.2-T.3.5.2</strain>
    </source>
</reference>
<dbReference type="PANTHER" id="PTHR30531">
    <property type="entry name" value="FLAGELLAR BIOSYNTHETIC PROTEIN FLHB"/>
    <property type="match status" value="1"/>
</dbReference>
<dbReference type="KEGG" id="aram:KAR29_10000"/>
<dbReference type="PANTHER" id="PTHR30531:SF12">
    <property type="entry name" value="FLAGELLAR BIOSYNTHETIC PROTEIN FLHB"/>
    <property type="match status" value="1"/>
</dbReference>
<dbReference type="SUPFAM" id="SSF160544">
    <property type="entry name" value="EscU C-terminal domain-like"/>
    <property type="match status" value="1"/>
</dbReference>
<dbReference type="InterPro" id="IPR006135">
    <property type="entry name" value="T3SS_substrate_exporter"/>
</dbReference>
<protein>
    <submittedName>
        <fullName evidence="1">EscU/YscU/HrcU family type III secretion system export apparatus switch protein</fullName>
    </submittedName>
</protein>
<dbReference type="Pfam" id="PF01312">
    <property type="entry name" value="Bac_export_2"/>
    <property type="match status" value="1"/>
</dbReference>
<proteinExistence type="predicted"/>
<name>A0A9Q7AMK8_9BACT</name>
<gene>
    <name evidence="1" type="ORF">KAR29_10000</name>
</gene>
<dbReference type="Gene3D" id="3.40.1690.10">
    <property type="entry name" value="secretion proteins EscU"/>
    <property type="match status" value="1"/>
</dbReference>
<sequence>MTKERKKAAALRYEPGPGAAPRLVASGEGYLAEKIIEIARSAEVPLVEDAALVSALLVLELGEEIPVELYEAVARVLAFVYGIDRRGVRGGGKGRRL</sequence>
<evidence type="ECO:0000313" key="2">
    <source>
        <dbReference type="Proteomes" id="UP000671879"/>
    </source>
</evidence>
<dbReference type="AlphaFoldDB" id="A0A9Q7AMK8"/>
<dbReference type="Proteomes" id="UP000671879">
    <property type="component" value="Chromosome"/>
</dbReference>
<dbReference type="EMBL" id="CP072943">
    <property type="protein sequence ID" value="QTX31682.1"/>
    <property type="molecule type" value="Genomic_DNA"/>
</dbReference>
<dbReference type="RefSeq" id="WP_274372853.1">
    <property type="nucleotide sequence ID" value="NZ_CP072943.1"/>
</dbReference>
<accession>A0A9Q7AMK8</accession>
<dbReference type="GO" id="GO:0009306">
    <property type="term" value="P:protein secretion"/>
    <property type="evidence" value="ECO:0007669"/>
    <property type="project" value="InterPro"/>
</dbReference>
<organism evidence="1 2">
    <name type="scientific">Aminithiophilus ramosus</name>
    <dbReference type="NCBI Taxonomy" id="3029084"/>
    <lineage>
        <taxon>Bacteria</taxon>
        <taxon>Thermotogati</taxon>
        <taxon>Synergistota</taxon>
        <taxon>Synergistia</taxon>
        <taxon>Synergistales</taxon>
        <taxon>Aminithiophilaceae</taxon>
        <taxon>Aminithiophilus</taxon>
    </lineage>
</organism>
<dbReference type="GO" id="GO:0005886">
    <property type="term" value="C:plasma membrane"/>
    <property type="evidence" value="ECO:0007669"/>
    <property type="project" value="TreeGrafter"/>
</dbReference>
<keyword evidence="2" id="KW-1185">Reference proteome</keyword>